<name>A0A8K0ACD7_BRALA</name>
<keyword evidence="2" id="KW-1185">Reference proteome</keyword>
<organism evidence="1 2">
    <name type="scientific">Branchiostoma lanceolatum</name>
    <name type="common">Common lancelet</name>
    <name type="synonym">Amphioxus lanceolatum</name>
    <dbReference type="NCBI Taxonomy" id="7740"/>
    <lineage>
        <taxon>Eukaryota</taxon>
        <taxon>Metazoa</taxon>
        <taxon>Chordata</taxon>
        <taxon>Cephalochordata</taxon>
        <taxon>Leptocardii</taxon>
        <taxon>Amphioxiformes</taxon>
        <taxon>Branchiostomatidae</taxon>
        <taxon>Branchiostoma</taxon>
    </lineage>
</organism>
<dbReference type="EMBL" id="OV696694">
    <property type="protein sequence ID" value="CAH1273346.1"/>
    <property type="molecule type" value="Genomic_DNA"/>
</dbReference>
<protein>
    <submittedName>
        <fullName evidence="1">Hypp5094 protein</fullName>
    </submittedName>
</protein>
<dbReference type="AlphaFoldDB" id="A0A8K0ACD7"/>
<evidence type="ECO:0000313" key="2">
    <source>
        <dbReference type="Proteomes" id="UP000838412"/>
    </source>
</evidence>
<dbReference type="Proteomes" id="UP000838412">
    <property type="component" value="Chromosome 9"/>
</dbReference>
<reference evidence="1" key="1">
    <citation type="submission" date="2022-01" db="EMBL/GenBank/DDBJ databases">
        <authorList>
            <person name="Braso-Vives M."/>
        </authorList>
    </citation>
    <scope>NUCLEOTIDE SEQUENCE</scope>
</reference>
<sequence>MKPTPHQVEAQVLLSPGTCQPQVRVSHELMLPGPRQLRTGLSQGQEGYNDKDNLEMGREVSLVYIFLHCRGDARPPRWHGCHHQGSTHHQQLPGTACLERSWKGLGIVGKEFKAIDSCHMVELEVTL</sequence>
<accession>A0A8K0ACD7</accession>
<evidence type="ECO:0000313" key="1">
    <source>
        <dbReference type="EMBL" id="CAH1273346.1"/>
    </source>
</evidence>
<gene>
    <name evidence="1" type="primary">Hypp5094</name>
    <name evidence="1" type="ORF">BLAG_LOCUS24712</name>
</gene>
<proteinExistence type="predicted"/>